<dbReference type="STRING" id="52.CMC5_008780"/>
<keyword evidence="5" id="KW-0804">Transcription</keyword>
<evidence type="ECO:0000256" key="5">
    <source>
        <dbReference type="ARBA" id="ARBA00023163"/>
    </source>
</evidence>
<dbReference type="EMBL" id="CP012159">
    <property type="protein sequence ID" value="AKT36757.1"/>
    <property type="molecule type" value="Genomic_DNA"/>
</dbReference>
<dbReference type="Gene3D" id="1.10.8.60">
    <property type="match status" value="1"/>
</dbReference>
<dbReference type="SUPFAM" id="SSF46689">
    <property type="entry name" value="Homeodomain-like"/>
    <property type="match status" value="1"/>
</dbReference>
<dbReference type="InterPro" id="IPR027417">
    <property type="entry name" value="P-loop_NTPase"/>
</dbReference>
<keyword evidence="4" id="KW-0238">DNA-binding</keyword>
<dbReference type="InterPro" id="IPR025943">
    <property type="entry name" value="Sigma_54_int_dom_ATP-bd_2"/>
</dbReference>
<evidence type="ECO:0000256" key="3">
    <source>
        <dbReference type="ARBA" id="ARBA00023015"/>
    </source>
</evidence>
<evidence type="ECO:0000256" key="1">
    <source>
        <dbReference type="ARBA" id="ARBA00022741"/>
    </source>
</evidence>
<evidence type="ECO:0000313" key="8">
    <source>
        <dbReference type="EMBL" id="AKT36757.1"/>
    </source>
</evidence>
<dbReference type="InterPro" id="IPR009057">
    <property type="entry name" value="Homeodomain-like_sf"/>
</dbReference>
<dbReference type="PROSITE" id="PS00676">
    <property type="entry name" value="SIGMA54_INTERACT_2"/>
    <property type="match status" value="1"/>
</dbReference>
<keyword evidence="1" id="KW-0547">Nucleotide-binding</keyword>
<dbReference type="Gene3D" id="3.40.50.300">
    <property type="entry name" value="P-loop containing nucleotide triphosphate hydrolases"/>
    <property type="match status" value="1"/>
</dbReference>
<keyword evidence="2" id="KW-0067">ATP-binding</keyword>
<organism evidence="8 9">
    <name type="scientific">Chondromyces crocatus</name>
    <dbReference type="NCBI Taxonomy" id="52"/>
    <lineage>
        <taxon>Bacteria</taxon>
        <taxon>Pseudomonadati</taxon>
        <taxon>Myxococcota</taxon>
        <taxon>Polyangia</taxon>
        <taxon>Polyangiales</taxon>
        <taxon>Polyangiaceae</taxon>
        <taxon>Chondromyces</taxon>
    </lineage>
</organism>
<evidence type="ECO:0000256" key="2">
    <source>
        <dbReference type="ARBA" id="ARBA00022840"/>
    </source>
</evidence>
<dbReference type="KEGG" id="ccro:CMC5_008780"/>
<dbReference type="PROSITE" id="PS50045">
    <property type="entry name" value="SIGMA54_INTERACT_4"/>
    <property type="match status" value="1"/>
</dbReference>
<dbReference type="AlphaFoldDB" id="A0A0K1E7U9"/>
<feature type="region of interest" description="Disordered" evidence="6">
    <location>
        <begin position="302"/>
        <end position="332"/>
    </location>
</feature>
<dbReference type="Pfam" id="PF00158">
    <property type="entry name" value="Sigma54_activat"/>
    <property type="match status" value="1"/>
</dbReference>
<reference evidence="8 9" key="1">
    <citation type="submission" date="2015-07" db="EMBL/GenBank/DDBJ databases">
        <title>Genome analysis of myxobacterium Chondromyces crocatus Cm c5 reveals a high potential for natural compound synthesis and the genetic basis for the loss of fruiting body formation.</title>
        <authorList>
            <person name="Zaburannyi N."/>
            <person name="Bunk B."/>
            <person name="Maier J."/>
            <person name="Overmann J."/>
            <person name="Mueller R."/>
        </authorList>
    </citation>
    <scope>NUCLEOTIDE SEQUENCE [LARGE SCALE GENOMIC DNA]</scope>
    <source>
        <strain evidence="8 9">Cm c5</strain>
    </source>
</reference>
<dbReference type="PANTHER" id="PTHR32071">
    <property type="entry name" value="TRANSCRIPTIONAL REGULATORY PROTEIN"/>
    <property type="match status" value="1"/>
</dbReference>
<name>A0A0K1E7U9_CHOCO</name>
<keyword evidence="3" id="KW-0805">Transcription regulation</keyword>
<evidence type="ECO:0000256" key="4">
    <source>
        <dbReference type="ARBA" id="ARBA00023125"/>
    </source>
</evidence>
<accession>A0A0K1E7U9</accession>
<dbReference type="InterPro" id="IPR002078">
    <property type="entry name" value="Sigma_54_int"/>
</dbReference>
<dbReference type="SUPFAM" id="SSF52540">
    <property type="entry name" value="P-loop containing nucleoside triphosphate hydrolases"/>
    <property type="match status" value="1"/>
</dbReference>
<dbReference type="GO" id="GO:0043565">
    <property type="term" value="F:sequence-specific DNA binding"/>
    <property type="evidence" value="ECO:0007669"/>
    <property type="project" value="InterPro"/>
</dbReference>
<dbReference type="FunFam" id="3.40.50.300:FF:000006">
    <property type="entry name" value="DNA-binding transcriptional regulator NtrC"/>
    <property type="match status" value="1"/>
</dbReference>
<dbReference type="InterPro" id="IPR002197">
    <property type="entry name" value="HTH_Fis"/>
</dbReference>
<feature type="compositionally biased region" description="Basic and acidic residues" evidence="6">
    <location>
        <begin position="318"/>
        <end position="332"/>
    </location>
</feature>
<dbReference type="InterPro" id="IPR003593">
    <property type="entry name" value="AAA+_ATPase"/>
</dbReference>
<dbReference type="GO" id="GO:0005524">
    <property type="term" value="F:ATP binding"/>
    <property type="evidence" value="ECO:0007669"/>
    <property type="project" value="UniProtKB-KW"/>
</dbReference>
<dbReference type="Pfam" id="PF25601">
    <property type="entry name" value="AAA_lid_14"/>
    <property type="match status" value="1"/>
</dbReference>
<dbReference type="SMART" id="SM00382">
    <property type="entry name" value="AAA"/>
    <property type="match status" value="1"/>
</dbReference>
<dbReference type="InterPro" id="IPR025662">
    <property type="entry name" value="Sigma_54_int_dom_ATP-bd_1"/>
</dbReference>
<sequence length="382" mass="41764">MSRRIGGPRSVEHAEVELRESDGTPPWSSELPVSVNVLLLHWQAGGQEAIPSSGRRPKVATPIVASPQMRQLYERVGRVARGAISVLLLGETGVGKEVMAQALHARSPRAGKPFLPISCAELAESLLESELFGHEAGSFSGATRAKPGLIEMADGGTVFLDEVGELHPSIQVKLLRVLEEQRVRRVGGVRPRDIDVRFIAATNRDLAAGVKQGAFRQDLFFRLNGVSLTIPPLRERVEEIPLLAQQFCAQCAEQLGISPAPELSPQALSVLMEHDWPGNVRELRNVVERAIMLSSGPSLQPEHLDLFREDDGPLSGGRARELPKPDGDDEEGKRAAILQVLTDCAFNQTKAAKRLGMSRRTLIHRIEEYGFARPKKPEGGRP</sequence>
<dbReference type="CDD" id="cd00009">
    <property type="entry name" value="AAA"/>
    <property type="match status" value="1"/>
</dbReference>
<evidence type="ECO:0000313" key="9">
    <source>
        <dbReference type="Proteomes" id="UP000067626"/>
    </source>
</evidence>
<gene>
    <name evidence="8" type="primary">fis</name>
    <name evidence="8" type="ORF">CMC5_008780</name>
</gene>
<dbReference type="Pfam" id="PF02954">
    <property type="entry name" value="HTH_8"/>
    <property type="match status" value="1"/>
</dbReference>
<feature type="compositionally biased region" description="Basic and acidic residues" evidence="6">
    <location>
        <begin position="302"/>
        <end position="311"/>
    </location>
</feature>
<dbReference type="GO" id="GO:0006355">
    <property type="term" value="P:regulation of DNA-templated transcription"/>
    <property type="evidence" value="ECO:0007669"/>
    <property type="project" value="InterPro"/>
</dbReference>
<keyword evidence="9" id="KW-1185">Reference proteome</keyword>
<dbReference type="PROSITE" id="PS00675">
    <property type="entry name" value="SIGMA54_INTERACT_1"/>
    <property type="match status" value="1"/>
</dbReference>
<feature type="domain" description="Sigma-54 factor interaction" evidence="7">
    <location>
        <begin position="62"/>
        <end position="292"/>
    </location>
</feature>
<proteinExistence type="predicted"/>
<dbReference type="Gene3D" id="1.10.10.60">
    <property type="entry name" value="Homeodomain-like"/>
    <property type="match status" value="1"/>
</dbReference>
<dbReference type="PRINTS" id="PR01590">
    <property type="entry name" value="HTHFIS"/>
</dbReference>
<dbReference type="InterPro" id="IPR025944">
    <property type="entry name" value="Sigma_54_int_dom_CS"/>
</dbReference>
<dbReference type="PROSITE" id="PS00688">
    <property type="entry name" value="SIGMA54_INTERACT_3"/>
    <property type="match status" value="1"/>
</dbReference>
<protein>
    <submittedName>
        <fullName evidence="8">Fis family transcriptional regulator</fullName>
    </submittedName>
</protein>
<dbReference type="InterPro" id="IPR058031">
    <property type="entry name" value="AAA_lid_NorR"/>
</dbReference>
<dbReference type="RefSeq" id="WP_245678283.1">
    <property type="nucleotide sequence ID" value="NZ_CP012159.1"/>
</dbReference>
<evidence type="ECO:0000259" key="7">
    <source>
        <dbReference type="PROSITE" id="PS50045"/>
    </source>
</evidence>
<evidence type="ECO:0000256" key="6">
    <source>
        <dbReference type="SAM" id="MobiDB-lite"/>
    </source>
</evidence>
<dbReference type="Proteomes" id="UP000067626">
    <property type="component" value="Chromosome"/>
</dbReference>